<dbReference type="OrthoDB" id="425925at2759"/>
<dbReference type="GO" id="GO:0005794">
    <property type="term" value="C:Golgi apparatus"/>
    <property type="evidence" value="ECO:0007669"/>
    <property type="project" value="UniProtKB-SubCell"/>
</dbReference>
<gene>
    <name evidence="7" type="ORF">HMPREF1544_02916</name>
</gene>
<dbReference type="OMA" id="KHPNITG"/>
<evidence type="ECO:0000256" key="3">
    <source>
        <dbReference type="ARBA" id="ARBA00023054"/>
    </source>
</evidence>
<name>S2JIT2_MUCC1</name>
<dbReference type="PROSITE" id="PS50913">
    <property type="entry name" value="GRIP"/>
    <property type="match status" value="1"/>
</dbReference>
<dbReference type="InParanoid" id="S2JIT2"/>
<evidence type="ECO:0000256" key="5">
    <source>
        <dbReference type="SAM" id="MobiDB-lite"/>
    </source>
</evidence>
<feature type="compositionally biased region" description="Polar residues" evidence="5">
    <location>
        <begin position="585"/>
        <end position="595"/>
    </location>
</feature>
<reference evidence="8" key="1">
    <citation type="submission" date="2013-05" db="EMBL/GenBank/DDBJ databases">
        <title>The Genome sequence of Mucor circinelloides f. circinelloides 1006PhL.</title>
        <authorList>
            <consortium name="The Broad Institute Genomics Platform"/>
            <person name="Cuomo C."/>
            <person name="Earl A."/>
            <person name="Findley K."/>
            <person name="Lee S.C."/>
            <person name="Walker B."/>
            <person name="Young S."/>
            <person name="Zeng Q."/>
            <person name="Gargeya S."/>
            <person name="Fitzgerald M."/>
            <person name="Haas B."/>
            <person name="Abouelleil A."/>
            <person name="Allen A.W."/>
            <person name="Alvarado L."/>
            <person name="Arachchi H.M."/>
            <person name="Berlin A.M."/>
            <person name="Chapman S.B."/>
            <person name="Gainer-Dewar J."/>
            <person name="Goldberg J."/>
            <person name="Griggs A."/>
            <person name="Gujja S."/>
            <person name="Hansen M."/>
            <person name="Howarth C."/>
            <person name="Imamovic A."/>
            <person name="Ireland A."/>
            <person name="Larimer J."/>
            <person name="McCowan C."/>
            <person name="Murphy C."/>
            <person name="Pearson M."/>
            <person name="Poon T.W."/>
            <person name="Priest M."/>
            <person name="Roberts A."/>
            <person name="Saif S."/>
            <person name="Shea T."/>
            <person name="Sisk P."/>
            <person name="Sykes S."/>
            <person name="Wortman J."/>
            <person name="Nusbaum C."/>
            <person name="Birren B."/>
        </authorList>
    </citation>
    <scope>NUCLEOTIDE SEQUENCE [LARGE SCALE GENOMIC DNA]</scope>
    <source>
        <strain evidence="8">1006PhL</strain>
    </source>
</reference>
<protein>
    <recommendedName>
        <fullName evidence="6">GRIP domain-containing protein</fullName>
    </recommendedName>
</protein>
<evidence type="ECO:0000313" key="8">
    <source>
        <dbReference type="Proteomes" id="UP000014254"/>
    </source>
</evidence>
<keyword evidence="8" id="KW-1185">Reference proteome</keyword>
<feature type="compositionally biased region" description="Basic and acidic residues" evidence="5">
    <location>
        <begin position="308"/>
        <end position="320"/>
    </location>
</feature>
<feature type="coiled-coil region" evidence="4">
    <location>
        <begin position="136"/>
        <end position="170"/>
    </location>
</feature>
<accession>S2JIT2</accession>
<dbReference type="InterPro" id="IPR019459">
    <property type="entry name" value="GRAB"/>
</dbReference>
<keyword evidence="3 4" id="KW-0175">Coiled coil</keyword>
<dbReference type="GO" id="GO:0006888">
    <property type="term" value="P:endoplasmic reticulum to Golgi vesicle-mediated transport"/>
    <property type="evidence" value="ECO:0007669"/>
    <property type="project" value="TreeGrafter"/>
</dbReference>
<dbReference type="PANTHER" id="PTHR18921:SF2">
    <property type="entry name" value="THYROID RECEPTOR-INTERACTING PROTEIN 11"/>
    <property type="match status" value="1"/>
</dbReference>
<dbReference type="GO" id="GO:0007030">
    <property type="term" value="P:Golgi organization"/>
    <property type="evidence" value="ECO:0007669"/>
    <property type="project" value="TreeGrafter"/>
</dbReference>
<organism evidence="7 8">
    <name type="scientific">Mucor circinelloides f. circinelloides (strain 1006PhL)</name>
    <name type="common">Mucormycosis agent</name>
    <name type="synonym">Calyptromyces circinelloides</name>
    <dbReference type="NCBI Taxonomy" id="1220926"/>
    <lineage>
        <taxon>Eukaryota</taxon>
        <taxon>Fungi</taxon>
        <taxon>Fungi incertae sedis</taxon>
        <taxon>Mucoromycota</taxon>
        <taxon>Mucoromycotina</taxon>
        <taxon>Mucoromycetes</taxon>
        <taxon>Mucorales</taxon>
        <taxon>Mucorineae</taxon>
        <taxon>Mucoraceae</taxon>
        <taxon>Mucor</taxon>
    </lineage>
</organism>
<feature type="domain" description="GRIP" evidence="6">
    <location>
        <begin position="528"/>
        <end position="579"/>
    </location>
</feature>
<feature type="compositionally biased region" description="Basic and acidic residues" evidence="5">
    <location>
        <begin position="280"/>
        <end position="300"/>
    </location>
</feature>
<dbReference type="Proteomes" id="UP000014254">
    <property type="component" value="Unassembled WGS sequence"/>
</dbReference>
<keyword evidence="2" id="KW-0333">Golgi apparatus</keyword>
<dbReference type="eggNOG" id="ENOG502RYXN">
    <property type="taxonomic scope" value="Eukaryota"/>
</dbReference>
<feature type="region of interest" description="Disordered" evidence="5">
    <location>
        <begin position="280"/>
        <end position="320"/>
    </location>
</feature>
<evidence type="ECO:0000256" key="1">
    <source>
        <dbReference type="ARBA" id="ARBA00004555"/>
    </source>
</evidence>
<dbReference type="PANTHER" id="PTHR18921">
    <property type="entry name" value="MYOSIN HEAVY CHAIN - RELATED"/>
    <property type="match status" value="1"/>
</dbReference>
<proteinExistence type="predicted"/>
<dbReference type="VEuPathDB" id="FungiDB:HMPREF1544_02916"/>
<evidence type="ECO:0000256" key="2">
    <source>
        <dbReference type="ARBA" id="ARBA00023034"/>
    </source>
</evidence>
<dbReference type="Pfam" id="PF10375">
    <property type="entry name" value="GRAB"/>
    <property type="match status" value="1"/>
</dbReference>
<evidence type="ECO:0000259" key="6">
    <source>
        <dbReference type="PROSITE" id="PS50913"/>
    </source>
</evidence>
<dbReference type="InterPro" id="IPR000237">
    <property type="entry name" value="GRIP_dom"/>
</dbReference>
<dbReference type="EMBL" id="KE123923">
    <property type="protein sequence ID" value="EPB90231.1"/>
    <property type="molecule type" value="Genomic_DNA"/>
</dbReference>
<dbReference type="AlphaFoldDB" id="S2JIT2"/>
<feature type="region of interest" description="Disordered" evidence="5">
    <location>
        <begin position="578"/>
        <end position="604"/>
    </location>
</feature>
<sequence>MAAATEDATVLKTRLEEYEKKYKEEHAQLVNFQKKLTQAGTHLKSLAQENAKLNKSLTDQKSQLDEKDDQLKQLENKLQNTAQGHQKEIKQLVDILENMIEEEGPSSTPDLSTSTLLDSYVKSVQKRLNKSTEQSKKKPNKENKALQAHIKKLEQEIKDLKEADHVETIQQSLTSILNDPENGIIDSSVPPSVLIPLEQVRSALQDQQEQIKNANQKHTSELEEARKDLKRQITQLNITINEITEEKERAVSEKEEISGQLEQLTALETQIKDLEAKLATTEKEKQQSQDREKQLSKEHQSLLGKLSHIKETLTPRLEQDKQLRQKVSELTQELDNTRQELEQSRSDMMLRDQESSQQIESLDQEITQLSRKLENVQQEREEYEAMAMQLDAECSQVREQLKSSQAELLQLKSQMEAEKLENESEKASLANLQTVLEEFQATKDAEMQAAVEHIERQLAVAKKSWAEYEERAHIAEAALSKYQQDVGKTQKYEQEIKEKNLLIGKLRHEAIILNEHLVEAMRKLKEETSESNVDRQLITNLLVGFFMAPRGDRKRYDILTIISNVLQLTDEQKEQIGLSRPKHGTSGNTPFSPTSPVLEKPPQKESFTDAWISFLLKESSPLRRNRSAVTLSNTKDDDSIDL</sequence>
<feature type="coiled-coil region" evidence="4">
    <location>
        <begin position="1"/>
        <end position="102"/>
    </location>
</feature>
<feature type="region of interest" description="Disordered" evidence="5">
    <location>
        <begin position="622"/>
        <end position="642"/>
    </location>
</feature>
<evidence type="ECO:0000256" key="4">
    <source>
        <dbReference type="SAM" id="Coils"/>
    </source>
</evidence>
<dbReference type="GO" id="GO:0031267">
    <property type="term" value="F:small GTPase binding"/>
    <property type="evidence" value="ECO:0007669"/>
    <property type="project" value="TreeGrafter"/>
</dbReference>
<evidence type="ECO:0000313" key="7">
    <source>
        <dbReference type="EMBL" id="EPB90231.1"/>
    </source>
</evidence>
<dbReference type="STRING" id="1220926.S2JIT2"/>
<comment type="subcellular location">
    <subcellularLocation>
        <location evidence="1">Golgi apparatus</location>
    </subcellularLocation>
</comment>